<keyword evidence="2" id="KW-1185">Reference proteome</keyword>
<name>A0ABW1F3I2_9ACTN</name>
<evidence type="ECO:0008006" key="3">
    <source>
        <dbReference type="Google" id="ProtNLM"/>
    </source>
</evidence>
<evidence type="ECO:0000313" key="2">
    <source>
        <dbReference type="Proteomes" id="UP001596067"/>
    </source>
</evidence>
<accession>A0ABW1F3I2</accession>
<proteinExistence type="predicted"/>
<reference evidence="2" key="1">
    <citation type="journal article" date="2019" name="Int. J. Syst. Evol. Microbiol.">
        <title>The Global Catalogue of Microorganisms (GCM) 10K type strain sequencing project: providing services to taxonomists for standard genome sequencing and annotation.</title>
        <authorList>
            <consortium name="The Broad Institute Genomics Platform"/>
            <consortium name="The Broad Institute Genome Sequencing Center for Infectious Disease"/>
            <person name="Wu L."/>
            <person name="Ma J."/>
        </authorList>
    </citation>
    <scope>NUCLEOTIDE SEQUENCE [LARGE SCALE GENOMIC DNA]</scope>
    <source>
        <strain evidence="2">CGMCC 4.1469</strain>
    </source>
</reference>
<evidence type="ECO:0000313" key="1">
    <source>
        <dbReference type="EMBL" id="MFC5888515.1"/>
    </source>
</evidence>
<sequence length="97" mass="11078">MHPIDIRDLAENLDDLIAGLDSHRTRGPLLVTRDGEPEAVIIRHKAYAPRLHHFDITPQNRLLCLLCPPEIGEFGAPLQHLGEAIEWANAHWRDNHR</sequence>
<dbReference type="EMBL" id="JBHSOD010000041">
    <property type="protein sequence ID" value="MFC5888515.1"/>
    <property type="molecule type" value="Genomic_DNA"/>
</dbReference>
<dbReference type="RefSeq" id="WP_313763569.1">
    <property type="nucleotide sequence ID" value="NZ_BAAAVH010000113.1"/>
</dbReference>
<gene>
    <name evidence="1" type="ORF">ACFP0N_26460</name>
</gene>
<organism evidence="1 2">
    <name type="scientific">Kitasatospora aburaviensis</name>
    <dbReference type="NCBI Taxonomy" id="67265"/>
    <lineage>
        <taxon>Bacteria</taxon>
        <taxon>Bacillati</taxon>
        <taxon>Actinomycetota</taxon>
        <taxon>Actinomycetes</taxon>
        <taxon>Kitasatosporales</taxon>
        <taxon>Streptomycetaceae</taxon>
        <taxon>Kitasatospora</taxon>
    </lineage>
</organism>
<dbReference type="Proteomes" id="UP001596067">
    <property type="component" value="Unassembled WGS sequence"/>
</dbReference>
<comment type="caution">
    <text evidence="1">The sequence shown here is derived from an EMBL/GenBank/DDBJ whole genome shotgun (WGS) entry which is preliminary data.</text>
</comment>
<protein>
    <recommendedName>
        <fullName evidence="3">Antitoxin</fullName>
    </recommendedName>
</protein>